<dbReference type="KEGG" id="mtr:25499965"/>
<reference evidence="17 19" key="1">
    <citation type="journal article" date="2011" name="Nature">
        <title>The Medicago genome provides insight into the evolution of rhizobial symbioses.</title>
        <authorList>
            <person name="Young N.D."/>
            <person name="Debelle F."/>
            <person name="Oldroyd G.E."/>
            <person name="Geurts R."/>
            <person name="Cannon S.B."/>
            <person name="Udvardi M.K."/>
            <person name="Benedito V.A."/>
            <person name="Mayer K.F."/>
            <person name="Gouzy J."/>
            <person name="Schoof H."/>
            <person name="Van de Peer Y."/>
            <person name="Proost S."/>
            <person name="Cook D.R."/>
            <person name="Meyers B.C."/>
            <person name="Spannagl M."/>
            <person name="Cheung F."/>
            <person name="De Mita S."/>
            <person name="Krishnakumar V."/>
            <person name="Gundlach H."/>
            <person name="Zhou S."/>
            <person name="Mudge J."/>
            <person name="Bharti A.K."/>
            <person name="Murray J.D."/>
            <person name="Naoumkina M.A."/>
            <person name="Rosen B."/>
            <person name="Silverstein K.A."/>
            <person name="Tang H."/>
            <person name="Rombauts S."/>
            <person name="Zhao P.X."/>
            <person name="Zhou P."/>
            <person name="Barbe V."/>
            <person name="Bardou P."/>
            <person name="Bechner M."/>
            <person name="Bellec A."/>
            <person name="Berger A."/>
            <person name="Berges H."/>
            <person name="Bidwell S."/>
            <person name="Bisseling T."/>
            <person name="Choisne N."/>
            <person name="Couloux A."/>
            <person name="Denny R."/>
            <person name="Deshpande S."/>
            <person name="Dai X."/>
            <person name="Doyle J.J."/>
            <person name="Dudez A.M."/>
            <person name="Farmer A.D."/>
            <person name="Fouteau S."/>
            <person name="Franken C."/>
            <person name="Gibelin C."/>
            <person name="Gish J."/>
            <person name="Goldstein S."/>
            <person name="Gonzalez A.J."/>
            <person name="Green P.J."/>
            <person name="Hallab A."/>
            <person name="Hartog M."/>
            <person name="Hua A."/>
            <person name="Humphray S.J."/>
            <person name="Jeong D.H."/>
            <person name="Jing Y."/>
            <person name="Jocker A."/>
            <person name="Kenton S.M."/>
            <person name="Kim D.J."/>
            <person name="Klee K."/>
            <person name="Lai H."/>
            <person name="Lang C."/>
            <person name="Lin S."/>
            <person name="Macmil S.L."/>
            <person name="Magdelenat G."/>
            <person name="Matthews L."/>
            <person name="McCorrison J."/>
            <person name="Monaghan E.L."/>
            <person name="Mun J.H."/>
            <person name="Najar F.Z."/>
            <person name="Nicholson C."/>
            <person name="Noirot C."/>
            <person name="O'Bleness M."/>
            <person name="Paule C.R."/>
            <person name="Poulain J."/>
            <person name="Prion F."/>
            <person name="Qin B."/>
            <person name="Qu C."/>
            <person name="Retzel E.F."/>
            <person name="Riddle C."/>
            <person name="Sallet E."/>
            <person name="Samain S."/>
            <person name="Samson N."/>
            <person name="Sanders I."/>
            <person name="Saurat O."/>
            <person name="Scarpelli C."/>
            <person name="Schiex T."/>
            <person name="Segurens B."/>
            <person name="Severin A.J."/>
            <person name="Sherrier D.J."/>
            <person name="Shi R."/>
            <person name="Sims S."/>
            <person name="Singer S.R."/>
            <person name="Sinharoy S."/>
            <person name="Sterck L."/>
            <person name="Viollet A."/>
            <person name="Wang B.B."/>
            <person name="Wang K."/>
            <person name="Wang M."/>
            <person name="Wang X."/>
            <person name="Warfsmann J."/>
            <person name="Weissenbach J."/>
            <person name="White D.D."/>
            <person name="White J.D."/>
            <person name="Wiley G.B."/>
            <person name="Wincker P."/>
            <person name="Xing Y."/>
            <person name="Yang L."/>
            <person name="Yao Z."/>
            <person name="Ying F."/>
            <person name="Zhai J."/>
            <person name="Zhou L."/>
            <person name="Zuber A."/>
            <person name="Denarie J."/>
            <person name="Dixon R.A."/>
            <person name="May G.D."/>
            <person name="Schwartz D.C."/>
            <person name="Rogers J."/>
            <person name="Quetier F."/>
            <person name="Town C.D."/>
            <person name="Roe B.A."/>
        </authorList>
    </citation>
    <scope>NUCLEOTIDE SEQUENCE [LARGE SCALE GENOMIC DNA]</scope>
    <source>
        <strain evidence="17">A17</strain>
        <strain evidence="18 19">cv. Jemalong A17</strain>
    </source>
</reference>
<dbReference type="PROSITE" id="PS51892">
    <property type="entry name" value="SUBTILASE"/>
    <property type="match status" value="1"/>
</dbReference>
<gene>
    <name evidence="18" type="primary">25499965</name>
    <name evidence="17" type="ordered locus">MTR_7g481600</name>
</gene>
<evidence type="ECO:0000256" key="9">
    <source>
        <dbReference type="ARBA" id="ARBA00022825"/>
    </source>
</evidence>
<feature type="domain" description="Peptidase S8/S53" evidence="14">
    <location>
        <begin position="142"/>
        <end position="624"/>
    </location>
</feature>
<keyword evidence="8 12" id="KW-0378">Hydrolase</keyword>
<dbReference type="Proteomes" id="UP000002051">
    <property type="component" value="Unassembled WGS sequence"/>
</dbReference>
<evidence type="ECO:0000313" key="18">
    <source>
        <dbReference type="EnsemblPlants" id="KEH23427"/>
    </source>
</evidence>
<proteinExistence type="inferred from homology"/>
<dbReference type="PRINTS" id="PR00723">
    <property type="entry name" value="SUBTILISIN"/>
</dbReference>
<reference evidence="18" key="3">
    <citation type="submission" date="2015-04" db="UniProtKB">
        <authorList>
            <consortium name="EnsemblPlants"/>
        </authorList>
    </citation>
    <scope>IDENTIFICATION</scope>
    <source>
        <strain evidence="18">cv. Jemalong A17</strain>
    </source>
</reference>
<feature type="active site" description="Charge relay system" evidence="11 12">
    <location>
        <position position="226"/>
    </location>
</feature>
<evidence type="ECO:0000256" key="10">
    <source>
        <dbReference type="ARBA" id="ARBA00023180"/>
    </source>
</evidence>
<feature type="domain" description="Subtilisin-like protease fibronectin type-III" evidence="16">
    <location>
        <begin position="688"/>
        <end position="782"/>
    </location>
</feature>
<dbReference type="InterPro" id="IPR041469">
    <property type="entry name" value="Subtilisin-like_FN3"/>
</dbReference>
<dbReference type="Gene3D" id="3.40.50.200">
    <property type="entry name" value="Peptidase S8/S53 domain"/>
    <property type="match status" value="1"/>
</dbReference>
<dbReference type="OrthoDB" id="206201at2759"/>
<dbReference type="Pfam" id="PF00082">
    <property type="entry name" value="Peptidase_S8"/>
    <property type="match status" value="1"/>
</dbReference>
<dbReference type="CDD" id="cd04852">
    <property type="entry name" value="Peptidases_S8_3"/>
    <property type="match status" value="1"/>
</dbReference>
<dbReference type="InterPro" id="IPR036852">
    <property type="entry name" value="Peptidase_S8/S53_dom_sf"/>
</dbReference>
<keyword evidence="5" id="KW-0964">Secreted</keyword>
<keyword evidence="10" id="KW-0325">Glycoprotein</keyword>
<comment type="function">
    <text evidence="1">Required for arbuscular mycorrhiza (AM) development during AM symbiosis with AM fungi (e.g. Glomeromycota intraradices).</text>
</comment>
<sequence>MGRSILSLHHLLFSSLLIFILMLNHVHASKKCYIVYLGAHVHGPTPSSVDLETATYSHYDLLGSILGSHEEAEEAIIYSYNKQINGFAAILEEEEAAQLAKNPKVVSVFLSKSHKLHTTRSWEFLGLSTNDVNTAWQKGRFGENTIIANIDTGVWPESESFHDRGIGPIPLRWRGGNICQLDKLNTSKKVPCNRKLIGARFFNKAYEAFHGKLPSSQQTARDFVGHGTHTLSTAGGNFVQNATIFGIGNGTIKGGSPRSRVATYKACWSLTDVVDCFGADVLAAIDQAIYDGADLISVSAGGKPNTNPEVIFTDEISIGAFHALARNILLVASAGNEGPTPGSVTNVAPWVFTVAASTLDRDFSSVMTINNRTLTGASLFVNLPPNQDFLIIISTDAKFANVTDVDAQFCRPGTLDPSKVNGKVVACDREGKINSIAEGQEALSAGAVGVIMRNQPEVDGKTLLAEPHVVSTINYHDPRSITTPKGSEITPEDIKTNATIRMSPANALNGRKPAPVMASFSSRGPNQVQPYILKPDVTAPGVNILAAYSLLASVSNLVTDNRRGFPFNIQQGTSMSCPHVAGTAGLIKTLHPNWSPAAIKSAIMTTATTRDNTNEPIEDAFENTTANAFAYGSGHIQPNSAIDPGLVYDLGIKDYLNFLCAAGYNQKLISSLIFNMTFTCYGTQSINDLNYPSITLPNLGLNAVTVTRTVTNVGPRSTYTAKAQLPGYKIVVVPSSLKFKKIGEKKTFKVTVQATSVTPQGKYEFGELQWSNGKHIVRSPITLRRENTNLENCDGQMGNILCEVPLLLDADEMI</sequence>
<evidence type="ECO:0000256" key="7">
    <source>
        <dbReference type="ARBA" id="ARBA00022729"/>
    </source>
</evidence>
<reference evidence="17 19" key="2">
    <citation type="journal article" date="2014" name="BMC Genomics">
        <title>An improved genome release (version Mt4.0) for the model legume Medicago truncatula.</title>
        <authorList>
            <person name="Tang H."/>
            <person name="Krishnakumar V."/>
            <person name="Bidwell S."/>
            <person name="Rosen B."/>
            <person name="Chan A."/>
            <person name="Zhou S."/>
            <person name="Gentzbittel L."/>
            <person name="Childs K.L."/>
            <person name="Yandell M."/>
            <person name="Gundlach H."/>
            <person name="Mayer K.F."/>
            <person name="Schwartz D.C."/>
            <person name="Town C.D."/>
        </authorList>
    </citation>
    <scope>GENOME REANNOTATION</scope>
    <source>
        <strain evidence="17">A17</strain>
        <strain evidence="18 19">cv. Jemalong A17</strain>
    </source>
</reference>
<protein>
    <submittedName>
        <fullName evidence="17">Subtilisin-like serine protease</fullName>
    </submittedName>
</protein>
<keyword evidence="4" id="KW-0052">Apoplast</keyword>
<feature type="domain" description="Inhibitor I9" evidence="15">
    <location>
        <begin position="33"/>
        <end position="117"/>
    </location>
</feature>
<dbReference type="InterPro" id="IPR037045">
    <property type="entry name" value="S8pro/Inhibitor_I9_sf"/>
</dbReference>
<evidence type="ECO:0000256" key="13">
    <source>
        <dbReference type="SAM" id="SignalP"/>
    </source>
</evidence>
<evidence type="ECO:0000256" key="12">
    <source>
        <dbReference type="PROSITE-ProRule" id="PRU01240"/>
    </source>
</evidence>
<dbReference type="Pfam" id="PF17766">
    <property type="entry name" value="fn3_6"/>
    <property type="match status" value="1"/>
</dbReference>
<name>A0A072U170_MEDTR</name>
<feature type="chain" id="PRO_5014499206" evidence="13">
    <location>
        <begin position="29"/>
        <end position="814"/>
    </location>
</feature>
<keyword evidence="7 13" id="KW-0732">Signal</keyword>
<dbReference type="GO" id="GO:0009610">
    <property type="term" value="P:response to symbiotic fungus"/>
    <property type="evidence" value="ECO:0007669"/>
    <property type="project" value="UniProtKB-ARBA"/>
</dbReference>
<dbReference type="InterPro" id="IPR000209">
    <property type="entry name" value="Peptidase_S8/S53_dom"/>
</dbReference>
<feature type="signal peptide" evidence="13">
    <location>
        <begin position="1"/>
        <end position="28"/>
    </location>
</feature>
<keyword evidence="19" id="KW-1185">Reference proteome</keyword>
<dbReference type="InterPro" id="IPR023828">
    <property type="entry name" value="Peptidase_S8_Ser-AS"/>
</dbReference>
<dbReference type="AlphaFoldDB" id="A0A072U170"/>
<dbReference type="InterPro" id="IPR034197">
    <property type="entry name" value="Peptidases_S8_3"/>
</dbReference>
<evidence type="ECO:0000313" key="19">
    <source>
        <dbReference type="Proteomes" id="UP000002051"/>
    </source>
</evidence>
<evidence type="ECO:0000256" key="3">
    <source>
        <dbReference type="ARBA" id="ARBA00011073"/>
    </source>
</evidence>
<evidence type="ECO:0000313" key="17">
    <source>
        <dbReference type="EMBL" id="KEH23427.1"/>
    </source>
</evidence>
<evidence type="ECO:0000259" key="14">
    <source>
        <dbReference type="Pfam" id="PF00082"/>
    </source>
</evidence>
<evidence type="ECO:0000256" key="11">
    <source>
        <dbReference type="PIRSR" id="PIRSR615500-1"/>
    </source>
</evidence>
<feature type="active site" description="Charge relay system" evidence="11 12">
    <location>
        <position position="151"/>
    </location>
</feature>
<dbReference type="SUPFAM" id="SSF52743">
    <property type="entry name" value="Subtilisin-like"/>
    <property type="match status" value="1"/>
</dbReference>
<dbReference type="PANTHER" id="PTHR10795">
    <property type="entry name" value="PROPROTEIN CONVERTASE SUBTILISIN/KEXIN"/>
    <property type="match status" value="1"/>
</dbReference>
<dbReference type="InterPro" id="IPR015500">
    <property type="entry name" value="Peptidase_S8_subtilisin-rel"/>
</dbReference>
<dbReference type="GO" id="GO:0009609">
    <property type="term" value="P:response to symbiotic bacterium"/>
    <property type="evidence" value="ECO:0007669"/>
    <property type="project" value="UniProtKB-ARBA"/>
</dbReference>
<dbReference type="Gene3D" id="3.30.70.80">
    <property type="entry name" value="Peptidase S8 propeptide/proteinase inhibitor I9"/>
    <property type="match status" value="1"/>
</dbReference>
<dbReference type="FunFam" id="3.40.50.200:FF:000006">
    <property type="entry name" value="Subtilisin-like protease SBT1.5"/>
    <property type="match status" value="1"/>
</dbReference>
<dbReference type="GO" id="GO:0004252">
    <property type="term" value="F:serine-type endopeptidase activity"/>
    <property type="evidence" value="ECO:0000318"/>
    <property type="project" value="GO_Central"/>
</dbReference>
<evidence type="ECO:0000256" key="1">
    <source>
        <dbReference type="ARBA" id="ARBA00002076"/>
    </source>
</evidence>
<dbReference type="CDD" id="cd02120">
    <property type="entry name" value="PA_subtilisin_like"/>
    <property type="match status" value="1"/>
</dbReference>
<dbReference type="InterPro" id="IPR045051">
    <property type="entry name" value="SBT"/>
</dbReference>
<evidence type="ECO:0000256" key="6">
    <source>
        <dbReference type="ARBA" id="ARBA00022670"/>
    </source>
</evidence>
<dbReference type="EMBL" id="CM001223">
    <property type="protein sequence ID" value="KEH23427.1"/>
    <property type="molecule type" value="Genomic_DNA"/>
</dbReference>
<dbReference type="FunFam" id="3.30.70.80:FF:000002">
    <property type="entry name" value="Subtilisin-like protease SBT5.3"/>
    <property type="match status" value="1"/>
</dbReference>
<dbReference type="Gene3D" id="3.50.30.30">
    <property type="match status" value="1"/>
</dbReference>
<dbReference type="GO" id="GO:0006508">
    <property type="term" value="P:proteolysis"/>
    <property type="evidence" value="ECO:0007669"/>
    <property type="project" value="UniProtKB-KW"/>
</dbReference>
<dbReference type="HOGENOM" id="CLU_000625_4_2_1"/>
<evidence type="ECO:0000256" key="8">
    <source>
        <dbReference type="ARBA" id="ARBA00022801"/>
    </source>
</evidence>
<dbReference type="GO" id="GO:0048046">
    <property type="term" value="C:apoplast"/>
    <property type="evidence" value="ECO:0007669"/>
    <property type="project" value="UniProtKB-SubCell"/>
</dbReference>
<dbReference type="Gene3D" id="2.60.40.2310">
    <property type="match status" value="1"/>
</dbReference>
<dbReference type="MEROPS" id="S08.082"/>
<evidence type="ECO:0000259" key="16">
    <source>
        <dbReference type="Pfam" id="PF17766"/>
    </source>
</evidence>
<dbReference type="InterPro" id="IPR010259">
    <property type="entry name" value="S8pro/Inhibitor_I9"/>
</dbReference>
<evidence type="ECO:0000256" key="4">
    <source>
        <dbReference type="ARBA" id="ARBA00022523"/>
    </source>
</evidence>
<feature type="active site" description="Charge relay system" evidence="11 12">
    <location>
        <position position="574"/>
    </location>
</feature>
<keyword evidence="6 12" id="KW-0645">Protease</keyword>
<dbReference type="GO" id="GO:0005576">
    <property type="term" value="C:extracellular region"/>
    <property type="evidence" value="ECO:0000318"/>
    <property type="project" value="GO_Central"/>
</dbReference>
<evidence type="ECO:0000259" key="15">
    <source>
        <dbReference type="Pfam" id="PF05922"/>
    </source>
</evidence>
<comment type="subcellular location">
    <subcellularLocation>
        <location evidence="2">Secreted</location>
        <location evidence="2">Extracellular space</location>
        <location evidence="2">Apoplast</location>
    </subcellularLocation>
</comment>
<accession>A0A072U170</accession>
<dbReference type="Pfam" id="PF05922">
    <property type="entry name" value="Inhibitor_I9"/>
    <property type="match status" value="1"/>
</dbReference>
<dbReference type="PROSITE" id="PS00138">
    <property type="entry name" value="SUBTILASE_SER"/>
    <property type="match status" value="1"/>
</dbReference>
<keyword evidence="9 12" id="KW-0720">Serine protease</keyword>
<dbReference type="EnsemblPlants" id="KEH23427">
    <property type="protein sequence ID" value="KEH23427"/>
    <property type="gene ID" value="MTR_7g481600"/>
</dbReference>
<comment type="similarity">
    <text evidence="3 12">Belongs to the peptidase S8 family.</text>
</comment>
<evidence type="ECO:0000256" key="2">
    <source>
        <dbReference type="ARBA" id="ARBA00004271"/>
    </source>
</evidence>
<evidence type="ECO:0000256" key="5">
    <source>
        <dbReference type="ARBA" id="ARBA00022525"/>
    </source>
</evidence>
<organism evidence="17 19">
    <name type="scientific">Medicago truncatula</name>
    <name type="common">Barrel medic</name>
    <name type="synonym">Medicago tribuloides</name>
    <dbReference type="NCBI Taxonomy" id="3880"/>
    <lineage>
        <taxon>Eukaryota</taxon>
        <taxon>Viridiplantae</taxon>
        <taxon>Streptophyta</taxon>
        <taxon>Embryophyta</taxon>
        <taxon>Tracheophyta</taxon>
        <taxon>Spermatophyta</taxon>
        <taxon>Magnoliopsida</taxon>
        <taxon>eudicotyledons</taxon>
        <taxon>Gunneridae</taxon>
        <taxon>Pentapetalae</taxon>
        <taxon>rosids</taxon>
        <taxon>fabids</taxon>
        <taxon>Fabales</taxon>
        <taxon>Fabaceae</taxon>
        <taxon>Papilionoideae</taxon>
        <taxon>50 kb inversion clade</taxon>
        <taxon>NPAAA clade</taxon>
        <taxon>Hologalegina</taxon>
        <taxon>IRL clade</taxon>
        <taxon>Trifolieae</taxon>
        <taxon>Medicago</taxon>
    </lineage>
</organism>